<sequence>MQHTLESQGYIAIIDEVGAELISLKNPQGEEFMWSGDEKYWTGRSPILFPIIGRLKGGGYTLDGEHYEMEKHGLVRKKPWELVDSAVDGVTLSTRADDNTRKHYPFDYELRVHFQLVGPSLSVNYSVMNHGDAEMLFSLGSHPAFALPLTEGEGLDQWSVEFSEEETLDRQVLDGGLIGENPMLKFMDQSRKIPLSETIFDDDSLIFFDVRSQRLDLVHAEKGRCLSLYTGGAPDLGIWAKPGAPYVCLEPWYGYDDPVNTSGNFREKPGLVKLDPADTFRTSIRIELAR</sequence>
<dbReference type="SUPFAM" id="SSF74650">
    <property type="entry name" value="Galactose mutarotase-like"/>
    <property type="match status" value="1"/>
</dbReference>
<dbReference type="GO" id="GO:0005975">
    <property type="term" value="P:carbohydrate metabolic process"/>
    <property type="evidence" value="ECO:0007669"/>
    <property type="project" value="InterPro"/>
</dbReference>
<dbReference type="Gene3D" id="2.70.98.10">
    <property type="match status" value="1"/>
</dbReference>
<gene>
    <name evidence="1" type="ORF">HELGO_WM53876</name>
</gene>
<organism evidence="1">
    <name type="scientific">uncultured Thiotrichaceae bacterium</name>
    <dbReference type="NCBI Taxonomy" id="298394"/>
    <lineage>
        <taxon>Bacteria</taxon>
        <taxon>Pseudomonadati</taxon>
        <taxon>Pseudomonadota</taxon>
        <taxon>Gammaproteobacteria</taxon>
        <taxon>Thiotrichales</taxon>
        <taxon>Thiotrichaceae</taxon>
        <taxon>environmental samples</taxon>
    </lineage>
</organism>
<dbReference type="Pfam" id="PF01263">
    <property type="entry name" value="Aldose_epim"/>
    <property type="match status" value="1"/>
</dbReference>
<dbReference type="GO" id="GO:0016853">
    <property type="term" value="F:isomerase activity"/>
    <property type="evidence" value="ECO:0007669"/>
    <property type="project" value="InterPro"/>
</dbReference>
<dbReference type="InterPro" id="IPR011013">
    <property type="entry name" value="Gal_mutarotase_sf_dom"/>
</dbReference>
<dbReference type="GO" id="GO:0030246">
    <property type="term" value="F:carbohydrate binding"/>
    <property type="evidence" value="ECO:0007669"/>
    <property type="project" value="InterPro"/>
</dbReference>
<reference evidence="1" key="1">
    <citation type="submission" date="2020-01" db="EMBL/GenBank/DDBJ databases">
        <authorList>
            <person name="Meier V. D."/>
            <person name="Meier V D."/>
        </authorList>
    </citation>
    <scope>NUCLEOTIDE SEQUENCE</scope>
    <source>
        <strain evidence="1">HLG_WM_MAG_09</strain>
    </source>
</reference>
<dbReference type="InterPro" id="IPR037481">
    <property type="entry name" value="LacX"/>
</dbReference>
<dbReference type="AlphaFoldDB" id="A0A6S6UII0"/>
<name>A0A6S6UII0_9GAMM</name>
<dbReference type="InterPro" id="IPR014718">
    <property type="entry name" value="GH-type_carb-bd"/>
</dbReference>
<dbReference type="PANTHER" id="PTHR11122:SF13">
    <property type="entry name" value="GLUCOSE-6-PHOSPHATE 1-EPIMERASE"/>
    <property type="match status" value="1"/>
</dbReference>
<dbReference type="EMBL" id="CACVAT010000510">
    <property type="protein sequence ID" value="CAA6829257.1"/>
    <property type="molecule type" value="Genomic_DNA"/>
</dbReference>
<protein>
    <recommendedName>
        <fullName evidence="2">Aldose 1-epimerase family protein</fullName>
    </recommendedName>
</protein>
<dbReference type="CDD" id="cd09024">
    <property type="entry name" value="Aldose_epim_lacX"/>
    <property type="match status" value="1"/>
</dbReference>
<dbReference type="PANTHER" id="PTHR11122">
    <property type="entry name" value="APOSPORY-ASSOCIATED PROTEIN C-RELATED"/>
    <property type="match status" value="1"/>
</dbReference>
<dbReference type="InterPro" id="IPR008183">
    <property type="entry name" value="Aldose_1/G6P_1-epimerase"/>
</dbReference>
<evidence type="ECO:0008006" key="2">
    <source>
        <dbReference type="Google" id="ProtNLM"/>
    </source>
</evidence>
<proteinExistence type="predicted"/>
<evidence type="ECO:0000313" key="1">
    <source>
        <dbReference type="EMBL" id="CAA6829257.1"/>
    </source>
</evidence>
<accession>A0A6S6UII0</accession>